<accession>A0AAV9HEA8</accession>
<evidence type="ECO:0000313" key="1">
    <source>
        <dbReference type="EMBL" id="KAK4457873.1"/>
    </source>
</evidence>
<organism evidence="1 2">
    <name type="scientific">Cladorrhinum samala</name>
    <dbReference type="NCBI Taxonomy" id="585594"/>
    <lineage>
        <taxon>Eukaryota</taxon>
        <taxon>Fungi</taxon>
        <taxon>Dikarya</taxon>
        <taxon>Ascomycota</taxon>
        <taxon>Pezizomycotina</taxon>
        <taxon>Sordariomycetes</taxon>
        <taxon>Sordariomycetidae</taxon>
        <taxon>Sordariales</taxon>
        <taxon>Podosporaceae</taxon>
        <taxon>Cladorrhinum</taxon>
    </lineage>
</organism>
<dbReference type="EMBL" id="MU865093">
    <property type="protein sequence ID" value="KAK4457873.1"/>
    <property type="molecule type" value="Genomic_DNA"/>
</dbReference>
<sequence>MSRQQPSRLLSTSARVHPPYLPYLTTASTRTSPVAKNIKWLPPLAGVIAAGYAVVSYRGAQIERQLAAAEQADLERRRNNMALADAYGDRSSLEELERAMRVYEAQQHGRR</sequence>
<reference evidence="1" key="2">
    <citation type="submission" date="2023-06" db="EMBL/GenBank/DDBJ databases">
        <authorList>
            <consortium name="Lawrence Berkeley National Laboratory"/>
            <person name="Mondo S.J."/>
            <person name="Hensen N."/>
            <person name="Bonometti L."/>
            <person name="Westerberg I."/>
            <person name="Brannstrom I.O."/>
            <person name="Guillou S."/>
            <person name="Cros-Aarteil S."/>
            <person name="Calhoun S."/>
            <person name="Haridas S."/>
            <person name="Kuo A."/>
            <person name="Pangilinan J."/>
            <person name="Riley R."/>
            <person name="Labutti K."/>
            <person name="Andreopoulos B."/>
            <person name="Lipzen A."/>
            <person name="Chen C."/>
            <person name="Yanf M."/>
            <person name="Daum C."/>
            <person name="Ng V."/>
            <person name="Clum A."/>
            <person name="Steindorff A."/>
            <person name="Ohm R."/>
            <person name="Martin F."/>
            <person name="Silar P."/>
            <person name="Natvig D."/>
            <person name="Lalanne C."/>
            <person name="Gautier V."/>
            <person name="Ament-Velasquez S.L."/>
            <person name="Kruys A."/>
            <person name="Hutchinson M.I."/>
            <person name="Powell A.J."/>
            <person name="Barry K."/>
            <person name="Miller A.N."/>
            <person name="Grigoriev I.V."/>
            <person name="Debuchy R."/>
            <person name="Gladieux P."/>
            <person name="Thoren M.H."/>
            <person name="Johannesson H."/>
        </authorList>
    </citation>
    <scope>NUCLEOTIDE SEQUENCE</scope>
    <source>
        <strain evidence="1">PSN324</strain>
    </source>
</reference>
<dbReference type="Proteomes" id="UP001321749">
    <property type="component" value="Unassembled WGS sequence"/>
</dbReference>
<protein>
    <submittedName>
        <fullName evidence="1">Uncharacterized protein</fullName>
    </submittedName>
</protein>
<keyword evidence="2" id="KW-1185">Reference proteome</keyword>
<name>A0AAV9HEA8_9PEZI</name>
<evidence type="ECO:0000313" key="2">
    <source>
        <dbReference type="Proteomes" id="UP001321749"/>
    </source>
</evidence>
<comment type="caution">
    <text evidence="1">The sequence shown here is derived from an EMBL/GenBank/DDBJ whole genome shotgun (WGS) entry which is preliminary data.</text>
</comment>
<gene>
    <name evidence="1" type="ORF">QBC42DRAFT_278073</name>
</gene>
<proteinExistence type="predicted"/>
<reference evidence="1" key="1">
    <citation type="journal article" date="2023" name="Mol. Phylogenet. Evol.">
        <title>Genome-scale phylogeny and comparative genomics of the fungal order Sordariales.</title>
        <authorList>
            <person name="Hensen N."/>
            <person name="Bonometti L."/>
            <person name="Westerberg I."/>
            <person name="Brannstrom I.O."/>
            <person name="Guillou S."/>
            <person name="Cros-Aarteil S."/>
            <person name="Calhoun S."/>
            <person name="Haridas S."/>
            <person name="Kuo A."/>
            <person name="Mondo S."/>
            <person name="Pangilinan J."/>
            <person name="Riley R."/>
            <person name="LaButti K."/>
            <person name="Andreopoulos B."/>
            <person name="Lipzen A."/>
            <person name="Chen C."/>
            <person name="Yan M."/>
            <person name="Daum C."/>
            <person name="Ng V."/>
            <person name="Clum A."/>
            <person name="Steindorff A."/>
            <person name="Ohm R.A."/>
            <person name="Martin F."/>
            <person name="Silar P."/>
            <person name="Natvig D.O."/>
            <person name="Lalanne C."/>
            <person name="Gautier V."/>
            <person name="Ament-Velasquez S.L."/>
            <person name="Kruys A."/>
            <person name="Hutchinson M.I."/>
            <person name="Powell A.J."/>
            <person name="Barry K."/>
            <person name="Miller A.N."/>
            <person name="Grigoriev I.V."/>
            <person name="Debuchy R."/>
            <person name="Gladieux P."/>
            <person name="Hiltunen Thoren M."/>
            <person name="Johannesson H."/>
        </authorList>
    </citation>
    <scope>NUCLEOTIDE SEQUENCE</scope>
    <source>
        <strain evidence="1">PSN324</strain>
    </source>
</reference>
<dbReference type="AlphaFoldDB" id="A0AAV9HEA8"/>